<dbReference type="Proteomes" id="UP001208570">
    <property type="component" value="Unassembled WGS sequence"/>
</dbReference>
<gene>
    <name evidence="6" type="ORF">LSH36_439g02012</name>
</gene>
<dbReference type="InterPro" id="IPR017900">
    <property type="entry name" value="4Fe4S_Fe_S_CS"/>
</dbReference>
<keyword evidence="1" id="KW-0106">Calcium</keyword>
<evidence type="ECO:0000313" key="6">
    <source>
        <dbReference type="EMBL" id="KAK2149731.1"/>
    </source>
</evidence>
<evidence type="ECO:0000256" key="3">
    <source>
        <dbReference type="SAM" id="MobiDB-lite"/>
    </source>
</evidence>
<dbReference type="GO" id="GO:0005509">
    <property type="term" value="F:calcium ion binding"/>
    <property type="evidence" value="ECO:0007669"/>
    <property type="project" value="InterPro"/>
</dbReference>
<evidence type="ECO:0000313" key="7">
    <source>
        <dbReference type="Proteomes" id="UP001208570"/>
    </source>
</evidence>
<dbReference type="EMBL" id="JAODUP010000439">
    <property type="protein sequence ID" value="KAK2149731.1"/>
    <property type="molecule type" value="Genomic_DNA"/>
</dbReference>
<keyword evidence="2" id="KW-0175">Coiled coil</keyword>
<dbReference type="InterPro" id="IPR042352">
    <property type="entry name" value="EFCAB14"/>
</dbReference>
<feature type="domain" description="EF-hand" evidence="5">
    <location>
        <begin position="704"/>
        <end position="732"/>
    </location>
</feature>
<feature type="transmembrane region" description="Helical" evidence="4">
    <location>
        <begin position="262"/>
        <end position="281"/>
    </location>
</feature>
<evidence type="ECO:0000256" key="2">
    <source>
        <dbReference type="SAM" id="Coils"/>
    </source>
</evidence>
<evidence type="ECO:0000259" key="5">
    <source>
        <dbReference type="PROSITE" id="PS50222"/>
    </source>
</evidence>
<organism evidence="6 7">
    <name type="scientific">Paralvinella palmiformis</name>
    <dbReference type="NCBI Taxonomy" id="53620"/>
    <lineage>
        <taxon>Eukaryota</taxon>
        <taxon>Metazoa</taxon>
        <taxon>Spiralia</taxon>
        <taxon>Lophotrochozoa</taxon>
        <taxon>Annelida</taxon>
        <taxon>Polychaeta</taxon>
        <taxon>Sedentaria</taxon>
        <taxon>Canalipalpata</taxon>
        <taxon>Terebellida</taxon>
        <taxon>Terebelliformia</taxon>
        <taxon>Alvinellidae</taxon>
        <taxon>Paralvinella</taxon>
    </lineage>
</organism>
<dbReference type="Gene3D" id="1.10.238.10">
    <property type="entry name" value="EF-hand"/>
    <property type="match status" value="1"/>
</dbReference>
<feature type="coiled-coil region" evidence="2">
    <location>
        <begin position="280"/>
        <end position="325"/>
    </location>
</feature>
<dbReference type="InterPro" id="IPR002048">
    <property type="entry name" value="EF_hand_dom"/>
</dbReference>
<name>A0AAD9JAY9_9ANNE</name>
<dbReference type="InterPro" id="IPR011992">
    <property type="entry name" value="EF-hand-dom_pair"/>
</dbReference>
<dbReference type="PROSITE" id="PS00018">
    <property type="entry name" value="EF_HAND_1"/>
    <property type="match status" value="1"/>
</dbReference>
<accession>A0AAD9JAY9</accession>
<keyword evidence="4" id="KW-0472">Membrane</keyword>
<dbReference type="AlphaFoldDB" id="A0AAD9JAY9"/>
<keyword evidence="4" id="KW-0812">Transmembrane</keyword>
<keyword evidence="7" id="KW-1185">Reference proteome</keyword>
<dbReference type="PROSITE" id="PS00198">
    <property type="entry name" value="4FE4S_FER_1"/>
    <property type="match status" value="1"/>
</dbReference>
<dbReference type="PANTHER" id="PTHR15717">
    <property type="entry name" value="PROTEIN KIAA0494"/>
    <property type="match status" value="1"/>
</dbReference>
<protein>
    <recommendedName>
        <fullName evidence="5">EF-hand domain-containing protein</fullName>
    </recommendedName>
</protein>
<feature type="compositionally biased region" description="Basic residues" evidence="3">
    <location>
        <begin position="76"/>
        <end position="87"/>
    </location>
</feature>
<proteinExistence type="predicted"/>
<feature type="transmembrane region" description="Helical" evidence="4">
    <location>
        <begin position="97"/>
        <end position="121"/>
    </location>
</feature>
<evidence type="ECO:0000256" key="1">
    <source>
        <dbReference type="ARBA" id="ARBA00022837"/>
    </source>
</evidence>
<dbReference type="InterPro" id="IPR018247">
    <property type="entry name" value="EF_Hand_1_Ca_BS"/>
</dbReference>
<reference evidence="6" key="1">
    <citation type="journal article" date="2023" name="Mol. Biol. Evol.">
        <title>Third-Generation Sequencing Reveals the Adaptive Role of the Epigenome in Three Deep-Sea Polychaetes.</title>
        <authorList>
            <person name="Perez M."/>
            <person name="Aroh O."/>
            <person name="Sun Y."/>
            <person name="Lan Y."/>
            <person name="Juniper S.K."/>
            <person name="Young C.R."/>
            <person name="Angers B."/>
            <person name="Qian P.Y."/>
        </authorList>
    </citation>
    <scope>NUCLEOTIDE SEQUENCE</scope>
    <source>
        <strain evidence="6">P08H-3</strain>
    </source>
</reference>
<keyword evidence="4" id="KW-1133">Transmembrane helix</keyword>
<feature type="region of interest" description="Disordered" evidence="3">
    <location>
        <begin position="59"/>
        <end position="90"/>
    </location>
</feature>
<dbReference type="PROSITE" id="PS50222">
    <property type="entry name" value="EF_HAND_2"/>
    <property type="match status" value="1"/>
</dbReference>
<evidence type="ECO:0000256" key="4">
    <source>
        <dbReference type="SAM" id="Phobius"/>
    </source>
</evidence>
<dbReference type="SUPFAM" id="SSF47473">
    <property type="entry name" value="EF-hand"/>
    <property type="match status" value="1"/>
</dbReference>
<dbReference type="PANTHER" id="PTHR15717:SF2">
    <property type="entry name" value="EF-HAND CALCIUM-BINDING DOMAIN-CONTAINING PROTEIN 14"/>
    <property type="match status" value="1"/>
</dbReference>
<comment type="caution">
    <text evidence="6">The sequence shown here is derived from an EMBL/GenBank/DDBJ whole genome shotgun (WGS) entry which is preliminary data.</text>
</comment>
<sequence length="739" mass="82245">MYGEKSSRASVPRLWNELLNHIKFATSKDIFVRSKGILMAISRREARMGFELLDDESSESEQEHFSMTAVSNNNKNKSKEKHNWSPRKKSDQRCCGVQIGILYLLIVVVCAGVGVLSLYTYNLHIKLQQLQAQVESVSAETSSNGHRFRGGDCQQFVCSRRLLKFVEPSSSGSACIGNTEHSNLDVTGGTSVKFKQMKKMKKRRELDALVNGKMGRRKKGQHELLRNESESSEVDEFNIPEKAIMREISSCNFCTMCSTVCGIFLLISCMAAIAGLVWVHIELKKEVDMLRSQLDQVQITAPQSLQQVVKKQQVLENIVHKLQDENLRNVQWNISYLYSQISALNTSVTNVMKQSAAGSGQPPENAELMKSIATLGSTQHSLQSDISKLQNVVSSQAVKVQMIDAMASDINSLNHTVIENFRSTVSHIQYLLNKTESLDLRFSLSDAKSDASLVPNTDKMIQDAIHSSLKEFVKNISLSDSVQDDLNRLESLIRGLQTQVYAMNVSLETDIIQTSKELSLTTVRLDDRITVLTKNLSSFHDITAVVIKWVRACDFLTRGHALREVGGSNPGRGTVVGAAFHPVRQLARFSPPSISSNNLNESISFTSRRIDDLIRTQTVLRTKPPLMNSVLTSKRPIPPTPGVINAHNGDTATTGSNPVYLSLSGIYNTKDVDDNFAIWDTEPNQKLSYGELEALKPTPTLSGELFDQFDKDHDQALSKEELLSALGFTTYKRSGLDYS</sequence>